<keyword evidence="2" id="KW-0472">Membrane</keyword>
<sequence>MDKKYFWLMKEKENDKYGHIKRKEYDKNNKNNKIYNFFIKNYGLKRFLVFCLCFIIYFFSFSFVFGFNINTRVKNNSSFVIENDSVFAKKNNSNLSLNNNFLNSNFLFSTKNSPRLAISNYVKEKFNSIKLGKDISSFGINKSRTTTYNDIENAKKIYFCGNEYFVVNSDTQNSENNKNIVEDSFYIMASRPYLWYPFGFSPPSKNNDKTTPLNVYRDSLIERYLSLNLADEILTPSLESGSYVISKIEYGYPKEDFKQGANNDGFYRLQENIKLKKLDGTPATSLYNDFLKNNSVDLSAIIPCNIVTTYFGFYNAGTTIDLNKIEQSSDSEVRNMQYTINNRLFWLPTIIYDGNQANISCHPLYDYNSEKENNTDISYYKKFSVSPTDIKILTRNPEINDFYGVNHINNQGVSKLDNESKIGATQAICPVCKIDLNSILHIEDSNTHNILTIKKLVQENNNSQKDYSSIVKNITFDENGLKIEVDQDLDTILSENESKNRKYLKVLLDDGNKFHFIELTDSNIYEGVSGENERKNYVISNSELSDLDKNITQIKVYLGEDNTNTNLSSIKDDYKVKYVTEIASQDNGNNNNGNEDNNNNNNGNDNNGNENNNNGNNGSDNNNDDNNNDFTFDVLDDKTGVRVQGYFPIGSKLVVDLIENDKEYLKTIKKNIDNFESIERFKAFEISISDPNGNKIKDNFGIAIVHLPIPNDFEIKDLEARFVLPEEDEVKKGKIMFENQNKKYVFEVTHFSAYVLIDNKNDTTNNPQTGKEMQYKCTNTLCFVITLFWLGIMCFSFDKNKFEKEVTKI</sequence>
<evidence type="ECO:0000313" key="3">
    <source>
        <dbReference type="EMBL" id="BED91887.1"/>
    </source>
</evidence>
<dbReference type="EMBL" id="AP027924">
    <property type="protein sequence ID" value="BED91887.1"/>
    <property type="molecule type" value="Genomic_DNA"/>
</dbReference>
<feature type="transmembrane region" description="Helical" evidence="2">
    <location>
        <begin position="47"/>
        <end position="67"/>
    </location>
</feature>
<reference evidence="3" key="1">
    <citation type="journal article" date="2023" name="ISME J.">
        <title>Emergence of putative energy parasites within Clostridia revealed by genome analysis of a novel endosymbiotic clade.</title>
        <authorList>
            <person name="Takahashi K."/>
            <person name="Kuwahara H."/>
            <person name="Horikawa Y."/>
            <person name="Izawa K."/>
            <person name="Kato D."/>
            <person name="Inagaki T."/>
            <person name="Yuki M."/>
            <person name="Ohkuma M."/>
            <person name="Hongoh Y."/>
        </authorList>
    </citation>
    <scope>NUCLEOTIDE SEQUENCE</scope>
    <source>
        <strain evidence="3">CfP3-15</strain>
    </source>
</reference>
<feature type="compositionally biased region" description="Low complexity" evidence="1">
    <location>
        <begin position="586"/>
        <end position="621"/>
    </location>
</feature>
<evidence type="ECO:0000256" key="2">
    <source>
        <dbReference type="SAM" id="Phobius"/>
    </source>
</evidence>
<organism evidence="3">
    <name type="scientific">Candidatus Improbicoccus pseudotrichonymphae</name>
    <dbReference type="NCBI Taxonomy" id="3033792"/>
    <lineage>
        <taxon>Bacteria</taxon>
        <taxon>Bacillati</taxon>
        <taxon>Bacillota</taxon>
        <taxon>Clostridia</taxon>
        <taxon>Candidatus Improbicoccus</taxon>
    </lineage>
</organism>
<dbReference type="Proteomes" id="UP001337580">
    <property type="component" value="Chromosome"/>
</dbReference>
<feature type="region of interest" description="Disordered" evidence="1">
    <location>
        <begin position="584"/>
        <end position="631"/>
    </location>
</feature>
<keyword evidence="2" id="KW-0812">Transmembrane</keyword>
<proteinExistence type="predicted"/>
<protein>
    <submittedName>
        <fullName evidence="3">Uncharacterized protein</fullName>
    </submittedName>
</protein>
<name>A0AA48KYH9_9FIRM</name>
<dbReference type="AlphaFoldDB" id="A0AA48KYH9"/>
<accession>A0AA48KYH9</accession>
<evidence type="ECO:0000256" key="1">
    <source>
        <dbReference type="SAM" id="MobiDB-lite"/>
    </source>
</evidence>
<dbReference type="KEGG" id="ips:CfP315_0430"/>
<gene>
    <name evidence="3" type="ORF">CfP315_0430</name>
</gene>
<keyword evidence="2" id="KW-1133">Transmembrane helix</keyword>